<gene>
    <name evidence="2" type="ORF">COX24_01200</name>
</gene>
<accession>A0A2G9ZFE2</accession>
<keyword evidence="1" id="KW-1133">Transmembrane helix</keyword>
<reference evidence="2 3" key="1">
    <citation type="submission" date="2017-09" db="EMBL/GenBank/DDBJ databases">
        <title>Depth-based differentiation of microbial function through sediment-hosted aquifers and enrichment of novel symbionts in the deep terrestrial subsurface.</title>
        <authorList>
            <person name="Probst A.J."/>
            <person name="Ladd B."/>
            <person name="Jarett J.K."/>
            <person name="Geller-Mcgrath D.E."/>
            <person name="Sieber C.M."/>
            <person name="Emerson J.B."/>
            <person name="Anantharaman K."/>
            <person name="Thomas B.C."/>
            <person name="Malmstrom R."/>
            <person name="Stieglmeier M."/>
            <person name="Klingl A."/>
            <person name="Woyke T."/>
            <person name="Ryan C.M."/>
            <person name="Banfield J.F."/>
        </authorList>
    </citation>
    <scope>NUCLEOTIDE SEQUENCE [LARGE SCALE GENOMIC DNA]</scope>
    <source>
        <strain evidence="2">CG23_combo_of_CG06-09_8_20_14_all_37_87_8</strain>
    </source>
</reference>
<protein>
    <submittedName>
        <fullName evidence="2">Uncharacterized protein</fullName>
    </submittedName>
</protein>
<keyword evidence="1" id="KW-0812">Transmembrane</keyword>
<comment type="caution">
    <text evidence="2">The sequence shown here is derived from an EMBL/GenBank/DDBJ whole genome shotgun (WGS) entry which is preliminary data.</text>
</comment>
<organism evidence="2 3">
    <name type="scientific">bacterium (Candidatus Gribaldobacteria) CG23_combo_of_CG06-09_8_20_14_all_37_87_8</name>
    <dbReference type="NCBI Taxonomy" id="2014278"/>
    <lineage>
        <taxon>Bacteria</taxon>
        <taxon>Candidatus Gribaldobacteria</taxon>
    </lineage>
</organism>
<dbReference type="EMBL" id="PCSB01000023">
    <property type="protein sequence ID" value="PIP31877.1"/>
    <property type="molecule type" value="Genomic_DNA"/>
</dbReference>
<dbReference type="Proteomes" id="UP000230447">
    <property type="component" value="Unassembled WGS sequence"/>
</dbReference>
<name>A0A2G9ZFE2_9BACT</name>
<dbReference type="AlphaFoldDB" id="A0A2G9ZFE2"/>
<feature type="transmembrane region" description="Helical" evidence="1">
    <location>
        <begin position="24"/>
        <end position="48"/>
    </location>
</feature>
<keyword evidence="1" id="KW-0472">Membrane</keyword>
<evidence type="ECO:0000313" key="2">
    <source>
        <dbReference type="EMBL" id="PIP31877.1"/>
    </source>
</evidence>
<evidence type="ECO:0000256" key="1">
    <source>
        <dbReference type="SAM" id="Phobius"/>
    </source>
</evidence>
<proteinExistence type="predicted"/>
<sequence length="86" mass="10268">MEEEILVKLNKIEQQNEKIKKRLWWVNFFSALRVVFVLVPLILAVIYLPALINNLLKKYQELVPQSSLNNNINLPDFNNWQDLFNK</sequence>
<evidence type="ECO:0000313" key="3">
    <source>
        <dbReference type="Proteomes" id="UP000230447"/>
    </source>
</evidence>